<feature type="compositionally biased region" description="Low complexity" evidence="1">
    <location>
        <begin position="87"/>
        <end position="106"/>
    </location>
</feature>
<dbReference type="OrthoDB" id="1866965at2759"/>
<organism evidence="2 3">
    <name type="scientific">Porphyridium purpureum</name>
    <name type="common">Red alga</name>
    <name type="synonym">Porphyridium cruentum</name>
    <dbReference type="NCBI Taxonomy" id="35688"/>
    <lineage>
        <taxon>Eukaryota</taxon>
        <taxon>Rhodophyta</taxon>
        <taxon>Bangiophyceae</taxon>
        <taxon>Porphyridiales</taxon>
        <taxon>Porphyridiaceae</taxon>
        <taxon>Porphyridium</taxon>
    </lineage>
</organism>
<protein>
    <submittedName>
        <fullName evidence="2">Short transient receptor potential channel 4-associated protein</fullName>
    </submittedName>
</protein>
<evidence type="ECO:0000313" key="2">
    <source>
        <dbReference type="EMBL" id="KAA8491193.1"/>
    </source>
</evidence>
<dbReference type="GO" id="GO:0019902">
    <property type="term" value="F:phosphatase binding"/>
    <property type="evidence" value="ECO:0007669"/>
    <property type="project" value="TreeGrafter"/>
</dbReference>
<feature type="region of interest" description="Disordered" evidence="1">
    <location>
        <begin position="549"/>
        <end position="591"/>
    </location>
</feature>
<dbReference type="OMA" id="FANCHIA"/>
<dbReference type="EMBL" id="VRMN01000015">
    <property type="protein sequence ID" value="KAA8491193.1"/>
    <property type="molecule type" value="Genomic_DNA"/>
</dbReference>
<dbReference type="Pfam" id="PF12463">
    <property type="entry name" value="DUF3689"/>
    <property type="match status" value="1"/>
</dbReference>
<gene>
    <name evidence="2" type="ORF">FVE85_9488</name>
</gene>
<dbReference type="GO" id="GO:0006511">
    <property type="term" value="P:ubiquitin-dependent protein catabolic process"/>
    <property type="evidence" value="ECO:0007669"/>
    <property type="project" value="InterPro"/>
</dbReference>
<name>A0A5J4YKP5_PORPP</name>
<keyword evidence="2" id="KW-0675">Receptor</keyword>
<feature type="compositionally biased region" description="Polar residues" evidence="1">
    <location>
        <begin position="568"/>
        <end position="589"/>
    </location>
</feature>
<reference evidence="2" key="1">
    <citation type="submission" date="2019-09" db="EMBL/GenBank/DDBJ databases">
        <title>Expansion of phycobilisome linker gene families in mesophilic red algae.</title>
        <authorList>
            <person name="Lee J."/>
        </authorList>
    </citation>
    <scope>NUCLEOTIDE SEQUENCE [LARGE SCALE GENOMIC DNA]</scope>
    <source>
        <strain evidence="2">CCMP 1328</strain>
        <tissue evidence="2">Unicellular</tissue>
    </source>
</reference>
<evidence type="ECO:0000313" key="3">
    <source>
        <dbReference type="Proteomes" id="UP000324585"/>
    </source>
</evidence>
<feature type="region of interest" description="Disordered" evidence="1">
    <location>
        <begin position="87"/>
        <end position="193"/>
    </location>
</feature>
<accession>A0A5J4YKP5</accession>
<dbReference type="GO" id="GO:0031464">
    <property type="term" value="C:Cul4A-RING E3 ubiquitin ligase complex"/>
    <property type="evidence" value="ECO:0007669"/>
    <property type="project" value="InterPro"/>
</dbReference>
<dbReference type="InterPro" id="IPR016024">
    <property type="entry name" value="ARM-type_fold"/>
</dbReference>
<dbReference type="PANTHER" id="PTHR31743">
    <property type="entry name" value="TRANSIENT RECEPTOR POTENTIAL CHANNEL 4-ASSOCIATED PROTEIN TCPC4AP"/>
    <property type="match status" value="1"/>
</dbReference>
<dbReference type="SUPFAM" id="SSF48371">
    <property type="entry name" value="ARM repeat"/>
    <property type="match status" value="1"/>
</dbReference>
<comment type="caution">
    <text evidence="2">The sequence shown here is derived from an EMBL/GenBank/DDBJ whole genome shotgun (WGS) entry which is preliminary data.</text>
</comment>
<keyword evidence="3" id="KW-1185">Reference proteome</keyword>
<dbReference type="Proteomes" id="UP000324585">
    <property type="component" value="Unassembled WGS sequence"/>
</dbReference>
<sequence length="1210" mass="133888">MASRQERGGLLLHRLHEVRTGQRLPQADWGFVRKPARHSTRVESEAAEYVLDFVKLVQSEFLLPFVSQYTFSVPADLAMTDESYDSASSRGLSRASSADMRSAASDQDVGLSRESTRSEQIRSGPVASEAVSFGREAGLGAESRRPERTDSFALSPTRGANDVSVGTESLHARRPAARDPADETELADVVSDSESVSSRLPHVDLPDLQGRMQSISSFLSWEKVQASIRLAFQALVSSTYCEEFRDAFVSFNGPEALLNVLRLVRTLLERSAVHPVSRLMQDLVRNVAADAISLLKECCYGFGWISPRLGLQPDAVDVLFYFVTQRDSFEPAVLLIEDLLAMRDDTFELATIWGIEELILTLSPYELALFCRVLTLTLFEPEERQGGDSLRIYRAGELLQRRLSYSGSQVRVTDKNHALLLSMPTVIERLVLLLNARRSRGSARENRANGNPVRPATFPPQYFDMPAGDVTFENVNNIMNTVDAAERAAEAGQPADAVPAQFLQLLMSGLDLAPEGANTWEFLAANAAVASSSGLSATVSLATADADQLRQQGASDHRTLNREPITLRSRSAPQSATHLHASDSLSTGVPNDEQLETLSVDVTSGSRLVAPPIEDVANEFYRPWNDRNRARVPSAVVEARHHVVARDLEGVDGMRGNTGIQAFGADDPDLDTAVAHGMQESMHNLRIAPVNADADIIRDEAATIATAGTHITNGNPDLPLTVREMLAAGNAGGADNFTPTELNEMQGFLTDSTLKDVALLTHQVEVLFVICTLLGGRRKLDAQERFSYAGLVDALYVMYEVINWNEACIVSSRPHGPDCECDPESVLRIQFLRLLHNFCDRDANRAAVRRQLLSPFVYRLVSLYDTEYDGSHGLEWIDAAKKHTHEEQKKTMVPNEPREWQEPLWPGLLDRLIGLLVHCPPNCSYRVGLTSGVEAYLRGAGRLEQTVIARRGLLKYLMMQVCSGESDGGAIGACGNSSSIQATFDLLGELCKFNRDVLTLMNEILASDEALVPNLMHNLTTNLVDSNVFVRSMILSLERFHLEDLERVGSHRRATVASFPEVDKHGTPYPFANCHIAKIIQLNRTRLLCDLMASITVEDVNQENICCLNTAIVILIFADARGEVEHLLQDVDKLAQADNAQGLKRTISNKFSVQEDGVAAIDRRSNFRDLLDFWEDYYRYRGTDVQSLEWSSQIPFSEWLRVVAVLKRVL</sequence>
<dbReference type="InterPro" id="IPR022162">
    <property type="entry name" value="TRPC4AP"/>
</dbReference>
<proteinExistence type="predicted"/>
<evidence type="ECO:0000256" key="1">
    <source>
        <dbReference type="SAM" id="MobiDB-lite"/>
    </source>
</evidence>
<dbReference type="AlphaFoldDB" id="A0A5J4YKP5"/>
<dbReference type="PANTHER" id="PTHR31743:SF1">
    <property type="entry name" value="SHORT TRANSIENT RECEPTOR POTENTIAL CHANNEL 4-ASSOCIATED PROTEIN"/>
    <property type="match status" value="1"/>
</dbReference>